<feature type="region of interest" description="Disordered" evidence="1">
    <location>
        <begin position="15"/>
        <end position="111"/>
    </location>
</feature>
<dbReference type="OrthoDB" id="2692369at2759"/>
<dbReference type="RefSeq" id="XP_041154277.1">
    <property type="nucleotide sequence ID" value="XM_041307584.1"/>
</dbReference>
<evidence type="ECO:0000313" key="2">
    <source>
        <dbReference type="EMBL" id="KAG1786876.1"/>
    </source>
</evidence>
<evidence type="ECO:0000313" key="3">
    <source>
        <dbReference type="Proteomes" id="UP000719766"/>
    </source>
</evidence>
<feature type="compositionally biased region" description="Polar residues" evidence="1">
    <location>
        <begin position="98"/>
        <end position="111"/>
    </location>
</feature>
<name>A0A9P7DBR5_9AGAM</name>
<protein>
    <submittedName>
        <fullName evidence="2">Uncharacterized protein</fullName>
    </submittedName>
</protein>
<gene>
    <name evidence="2" type="ORF">HD556DRAFT_1449370</name>
</gene>
<comment type="caution">
    <text evidence="2">The sequence shown here is derived from an EMBL/GenBank/DDBJ whole genome shotgun (WGS) entry which is preliminary data.</text>
</comment>
<keyword evidence="3" id="KW-1185">Reference proteome</keyword>
<dbReference type="AlphaFoldDB" id="A0A9P7DBR5"/>
<sequence length="111" mass="12317">MTSFQITEDLLAQEKAWFPINADVDSESDDSSEEEHSPEPEESIQGPSTGFSKRGPQKHDCDVPPKKDKKKDKNNCTPPIAPPRKTTQPPPEKKPNPVNYSTGQTKQGKSK</sequence>
<dbReference type="EMBL" id="JABBWE010000087">
    <property type="protein sequence ID" value="KAG1786876.1"/>
    <property type="molecule type" value="Genomic_DNA"/>
</dbReference>
<dbReference type="GeneID" id="64601348"/>
<reference evidence="2" key="1">
    <citation type="journal article" date="2020" name="New Phytol.">
        <title>Comparative genomics reveals dynamic genome evolution in host specialist ectomycorrhizal fungi.</title>
        <authorList>
            <person name="Lofgren L.A."/>
            <person name="Nguyen N.H."/>
            <person name="Vilgalys R."/>
            <person name="Ruytinx J."/>
            <person name="Liao H.L."/>
            <person name="Branco S."/>
            <person name="Kuo A."/>
            <person name="LaButti K."/>
            <person name="Lipzen A."/>
            <person name="Andreopoulos W."/>
            <person name="Pangilinan J."/>
            <person name="Riley R."/>
            <person name="Hundley H."/>
            <person name="Na H."/>
            <person name="Barry K."/>
            <person name="Grigoriev I.V."/>
            <person name="Stajich J.E."/>
            <person name="Kennedy P.G."/>
        </authorList>
    </citation>
    <scope>NUCLEOTIDE SEQUENCE</scope>
    <source>
        <strain evidence="2">S12</strain>
    </source>
</reference>
<proteinExistence type="predicted"/>
<feature type="compositionally biased region" description="Basic and acidic residues" evidence="1">
    <location>
        <begin position="57"/>
        <end position="74"/>
    </location>
</feature>
<accession>A0A9P7DBR5</accession>
<dbReference type="Proteomes" id="UP000719766">
    <property type="component" value="Unassembled WGS sequence"/>
</dbReference>
<evidence type="ECO:0000256" key="1">
    <source>
        <dbReference type="SAM" id="MobiDB-lite"/>
    </source>
</evidence>
<feature type="compositionally biased region" description="Acidic residues" evidence="1">
    <location>
        <begin position="24"/>
        <end position="33"/>
    </location>
</feature>
<organism evidence="2 3">
    <name type="scientific">Suillus plorans</name>
    <dbReference type="NCBI Taxonomy" id="116603"/>
    <lineage>
        <taxon>Eukaryota</taxon>
        <taxon>Fungi</taxon>
        <taxon>Dikarya</taxon>
        <taxon>Basidiomycota</taxon>
        <taxon>Agaricomycotina</taxon>
        <taxon>Agaricomycetes</taxon>
        <taxon>Agaricomycetidae</taxon>
        <taxon>Boletales</taxon>
        <taxon>Suillineae</taxon>
        <taxon>Suillaceae</taxon>
        <taxon>Suillus</taxon>
    </lineage>
</organism>